<organism evidence="2">
    <name type="scientific">Entomoneis paludosa</name>
    <dbReference type="NCBI Taxonomy" id="265537"/>
    <lineage>
        <taxon>Eukaryota</taxon>
        <taxon>Sar</taxon>
        <taxon>Stramenopiles</taxon>
        <taxon>Ochrophyta</taxon>
        <taxon>Bacillariophyta</taxon>
        <taxon>Bacillariophyceae</taxon>
        <taxon>Bacillariophycidae</taxon>
        <taxon>Entomoneidaceae</taxon>
        <taxon>Entomoneis</taxon>
    </lineage>
</organism>
<gene>
    <name evidence="2" type="ORF">APAL1065_LOCUS23815</name>
</gene>
<dbReference type="Pfam" id="PF00085">
    <property type="entry name" value="Thioredoxin"/>
    <property type="match status" value="1"/>
</dbReference>
<dbReference type="AlphaFoldDB" id="A0A7S2YPM7"/>
<reference evidence="2" key="1">
    <citation type="submission" date="2021-01" db="EMBL/GenBank/DDBJ databases">
        <authorList>
            <person name="Corre E."/>
            <person name="Pelletier E."/>
            <person name="Niang G."/>
            <person name="Scheremetjew M."/>
            <person name="Finn R."/>
            <person name="Kale V."/>
            <person name="Holt S."/>
            <person name="Cochrane G."/>
            <person name="Meng A."/>
            <person name="Brown T."/>
            <person name="Cohen L."/>
        </authorList>
    </citation>
    <scope>NUCLEOTIDE SEQUENCE</scope>
    <source>
        <strain evidence="2">CCMP125</strain>
    </source>
</reference>
<protein>
    <recommendedName>
        <fullName evidence="1">Thioredoxin domain-containing protein</fullName>
    </recommendedName>
</protein>
<name>A0A7S2YPM7_9STRA</name>
<dbReference type="SUPFAM" id="SSF52833">
    <property type="entry name" value="Thioredoxin-like"/>
    <property type="match status" value="1"/>
</dbReference>
<feature type="domain" description="Thioredoxin" evidence="1">
    <location>
        <begin position="83"/>
        <end position="177"/>
    </location>
</feature>
<accession>A0A7S2YPM7</accession>
<evidence type="ECO:0000313" key="2">
    <source>
        <dbReference type="EMBL" id="CAD9988401.1"/>
    </source>
</evidence>
<dbReference type="InterPro" id="IPR013766">
    <property type="entry name" value="Thioredoxin_domain"/>
</dbReference>
<dbReference type="Gene3D" id="3.40.30.10">
    <property type="entry name" value="Glutaredoxin"/>
    <property type="match status" value="1"/>
</dbReference>
<sequence length="221" mass="25056">MTDRRRGGLLRYTLHNPTPESMNHFINSFWQEELAPDAKTPSSSFSSSSSTYSTNKYGVRAIQGGSHHGGINSLSKLVRENRKRQQHMVVLFISPTCGHCKRLLSMMNQVSQILRQAPGWDNVGLYTLNVASQDTTASTREDVSFTVRWVPELAYISPQRTAADAVQYYGEPQTNKLAGDLNHYASLLEWLLRVLDLQDSEFVDLYQSLQEFRKNQGSNPR</sequence>
<proteinExistence type="predicted"/>
<dbReference type="EMBL" id="HBHT01035415">
    <property type="protein sequence ID" value="CAD9988401.1"/>
    <property type="molecule type" value="Transcribed_RNA"/>
</dbReference>
<dbReference type="InterPro" id="IPR036249">
    <property type="entry name" value="Thioredoxin-like_sf"/>
</dbReference>
<evidence type="ECO:0000259" key="1">
    <source>
        <dbReference type="Pfam" id="PF00085"/>
    </source>
</evidence>